<dbReference type="InterPro" id="IPR011711">
    <property type="entry name" value="GntR_C"/>
</dbReference>
<keyword evidence="1" id="KW-0805">Transcription regulation</keyword>
<keyword evidence="2" id="KW-0238">DNA-binding</keyword>
<dbReference type="Proteomes" id="UP000715441">
    <property type="component" value="Unassembled WGS sequence"/>
</dbReference>
<reference evidence="5 6" key="1">
    <citation type="submission" date="2020-04" db="EMBL/GenBank/DDBJ databases">
        <title>Novel species.</title>
        <authorList>
            <person name="Teo W.F.A."/>
            <person name="Lipun K."/>
            <person name="Srisuk N."/>
            <person name="Duangmal K."/>
        </authorList>
    </citation>
    <scope>NUCLEOTIDE SEQUENCE [LARGE SCALE GENOMIC DNA]</scope>
    <source>
        <strain evidence="5 6">K13G38</strain>
    </source>
</reference>
<evidence type="ECO:0000313" key="6">
    <source>
        <dbReference type="Proteomes" id="UP000715441"/>
    </source>
</evidence>
<organism evidence="5 6">
    <name type="scientific">Amycolatopsis acididurans</name>
    <dbReference type="NCBI Taxonomy" id="2724524"/>
    <lineage>
        <taxon>Bacteria</taxon>
        <taxon>Bacillati</taxon>
        <taxon>Actinomycetota</taxon>
        <taxon>Actinomycetes</taxon>
        <taxon>Pseudonocardiales</taxon>
        <taxon>Pseudonocardiaceae</taxon>
        <taxon>Amycolatopsis</taxon>
    </lineage>
</organism>
<dbReference type="SMART" id="SM00345">
    <property type="entry name" value="HTH_GNTR"/>
    <property type="match status" value="1"/>
</dbReference>
<evidence type="ECO:0000256" key="1">
    <source>
        <dbReference type="ARBA" id="ARBA00023015"/>
    </source>
</evidence>
<dbReference type="SMART" id="SM00895">
    <property type="entry name" value="FCD"/>
    <property type="match status" value="1"/>
</dbReference>
<dbReference type="InterPro" id="IPR008920">
    <property type="entry name" value="TF_FadR/GntR_C"/>
</dbReference>
<dbReference type="Gene3D" id="1.20.120.530">
    <property type="entry name" value="GntR ligand-binding domain-like"/>
    <property type="match status" value="1"/>
</dbReference>
<sequence length="225" mass="25052">MFSGVNGRPPKRHRKASDWVVGWLRDSIIAGRLQPGEQLKLVALADQAGLSTTPIREALSRLRDEGFVVGDSHRTFRVTALSHDEIRDYYLLHAFLSGVLAERAATALSKGNLAELRALDQEMRVRSDSHDASAVHELNFAFHRMINECGATDVMRRFVTVTTRLVSRRTYPEVEGWSHSIEDHAGILEALEARDGVKAREAMELHIQNVGQAVMDDLLSGGWDG</sequence>
<keyword evidence="3" id="KW-0804">Transcription</keyword>
<dbReference type="InterPro" id="IPR036388">
    <property type="entry name" value="WH-like_DNA-bd_sf"/>
</dbReference>
<protein>
    <submittedName>
        <fullName evidence="5">GntR family transcriptional regulator</fullName>
    </submittedName>
</protein>
<dbReference type="PROSITE" id="PS50949">
    <property type="entry name" value="HTH_GNTR"/>
    <property type="match status" value="1"/>
</dbReference>
<gene>
    <name evidence="5" type="ORF">HFP15_25130</name>
</gene>
<dbReference type="EMBL" id="JAAXLS010000020">
    <property type="protein sequence ID" value="NKQ56167.1"/>
    <property type="molecule type" value="Genomic_DNA"/>
</dbReference>
<comment type="caution">
    <text evidence="5">The sequence shown here is derived from an EMBL/GenBank/DDBJ whole genome shotgun (WGS) entry which is preliminary data.</text>
</comment>
<dbReference type="PANTHER" id="PTHR43537:SF24">
    <property type="entry name" value="GLUCONATE OPERON TRANSCRIPTIONAL REPRESSOR"/>
    <property type="match status" value="1"/>
</dbReference>
<proteinExistence type="predicted"/>
<dbReference type="SUPFAM" id="SSF46785">
    <property type="entry name" value="Winged helix' DNA-binding domain"/>
    <property type="match status" value="1"/>
</dbReference>
<dbReference type="RefSeq" id="WP_168519203.1">
    <property type="nucleotide sequence ID" value="NZ_JAAXLS010000020.1"/>
</dbReference>
<evidence type="ECO:0000259" key="4">
    <source>
        <dbReference type="PROSITE" id="PS50949"/>
    </source>
</evidence>
<dbReference type="Gene3D" id="1.10.10.10">
    <property type="entry name" value="Winged helix-like DNA-binding domain superfamily/Winged helix DNA-binding domain"/>
    <property type="match status" value="1"/>
</dbReference>
<dbReference type="SUPFAM" id="SSF48008">
    <property type="entry name" value="GntR ligand-binding domain-like"/>
    <property type="match status" value="1"/>
</dbReference>
<accession>A0ABX1JD20</accession>
<dbReference type="Pfam" id="PF07729">
    <property type="entry name" value="FCD"/>
    <property type="match status" value="1"/>
</dbReference>
<evidence type="ECO:0000313" key="5">
    <source>
        <dbReference type="EMBL" id="NKQ56167.1"/>
    </source>
</evidence>
<feature type="domain" description="HTH gntR-type" evidence="4">
    <location>
        <begin position="14"/>
        <end position="81"/>
    </location>
</feature>
<evidence type="ECO:0000256" key="2">
    <source>
        <dbReference type="ARBA" id="ARBA00023125"/>
    </source>
</evidence>
<dbReference type="InterPro" id="IPR000524">
    <property type="entry name" value="Tscrpt_reg_HTH_GntR"/>
</dbReference>
<evidence type="ECO:0000256" key="3">
    <source>
        <dbReference type="ARBA" id="ARBA00023163"/>
    </source>
</evidence>
<dbReference type="PANTHER" id="PTHR43537">
    <property type="entry name" value="TRANSCRIPTIONAL REGULATOR, GNTR FAMILY"/>
    <property type="match status" value="1"/>
</dbReference>
<name>A0ABX1JD20_9PSEU</name>
<dbReference type="InterPro" id="IPR036390">
    <property type="entry name" value="WH_DNA-bd_sf"/>
</dbReference>
<keyword evidence="6" id="KW-1185">Reference proteome</keyword>
<dbReference type="Pfam" id="PF00392">
    <property type="entry name" value="GntR"/>
    <property type="match status" value="1"/>
</dbReference>